<dbReference type="AlphaFoldDB" id="A0A1M5YUR1"/>
<feature type="domain" description="Glycosyl transferase family 1" evidence="1">
    <location>
        <begin position="196"/>
        <end position="350"/>
    </location>
</feature>
<dbReference type="InterPro" id="IPR028098">
    <property type="entry name" value="Glyco_trans_4-like_N"/>
</dbReference>
<dbReference type="CDD" id="cd03811">
    <property type="entry name" value="GT4_GT28_WabH-like"/>
    <property type="match status" value="1"/>
</dbReference>
<dbReference type="Proteomes" id="UP000184139">
    <property type="component" value="Unassembled WGS sequence"/>
</dbReference>
<dbReference type="GO" id="GO:0016757">
    <property type="term" value="F:glycosyltransferase activity"/>
    <property type="evidence" value="ECO:0007669"/>
    <property type="project" value="InterPro"/>
</dbReference>
<evidence type="ECO:0000313" key="4">
    <source>
        <dbReference type="Proteomes" id="UP000184139"/>
    </source>
</evidence>
<feature type="domain" description="Glycosyltransferase subfamily 4-like N-terminal" evidence="2">
    <location>
        <begin position="20"/>
        <end position="179"/>
    </location>
</feature>
<dbReference type="Pfam" id="PF00534">
    <property type="entry name" value="Glycos_transf_1"/>
    <property type="match status" value="1"/>
</dbReference>
<reference evidence="3 4" key="1">
    <citation type="submission" date="2016-11" db="EMBL/GenBank/DDBJ databases">
        <authorList>
            <person name="Jaros S."/>
            <person name="Januszkiewicz K."/>
            <person name="Wedrychowicz H."/>
        </authorList>
    </citation>
    <scope>NUCLEOTIDE SEQUENCE [LARGE SCALE GENOMIC DNA]</scope>
    <source>
        <strain evidence="3 4">DSM 9705</strain>
    </source>
</reference>
<dbReference type="EMBL" id="FQXS01000066">
    <property type="protein sequence ID" value="SHI15745.1"/>
    <property type="molecule type" value="Genomic_DNA"/>
</dbReference>
<dbReference type="InterPro" id="IPR001296">
    <property type="entry name" value="Glyco_trans_1"/>
</dbReference>
<evidence type="ECO:0000313" key="3">
    <source>
        <dbReference type="EMBL" id="SHI15745.1"/>
    </source>
</evidence>
<name>A0A1M5YUR1_9BACT</name>
<keyword evidence="4" id="KW-1185">Reference proteome</keyword>
<evidence type="ECO:0000259" key="1">
    <source>
        <dbReference type="Pfam" id="PF00534"/>
    </source>
</evidence>
<dbReference type="STRING" id="1121409.SAMN02745124_04473"/>
<gene>
    <name evidence="3" type="ORF">SAMN02745124_04473</name>
</gene>
<dbReference type="PANTHER" id="PTHR12526:SF637">
    <property type="entry name" value="GLYCOSYLTRANSFERASE EPSF-RELATED"/>
    <property type="match status" value="1"/>
</dbReference>
<dbReference type="Gene3D" id="3.40.50.2000">
    <property type="entry name" value="Glycogen Phosphorylase B"/>
    <property type="match status" value="2"/>
</dbReference>
<dbReference type="PANTHER" id="PTHR12526">
    <property type="entry name" value="GLYCOSYLTRANSFERASE"/>
    <property type="match status" value="1"/>
</dbReference>
<accession>A0A1M5YUR1</accession>
<dbReference type="SUPFAM" id="SSF53756">
    <property type="entry name" value="UDP-Glycosyltransferase/glycogen phosphorylase"/>
    <property type="match status" value="1"/>
</dbReference>
<proteinExistence type="predicted"/>
<organism evidence="3 4">
    <name type="scientific">Desulfofustis glycolicus DSM 9705</name>
    <dbReference type="NCBI Taxonomy" id="1121409"/>
    <lineage>
        <taxon>Bacteria</taxon>
        <taxon>Pseudomonadati</taxon>
        <taxon>Thermodesulfobacteriota</taxon>
        <taxon>Desulfobulbia</taxon>
        <taxon>Desulfobulbales</taxon>
        <taxon>Desulfocapsaceae</taxon>
        <taxon>Desulfofustis</taxon>
    </lineage>
</organism>
<evidence type="ECO:0000259" key="2">
    <source>
        <dbReference type="Pfam" id="PF13439"/>
    </source>
</evidence>
<sequence length="377" mass="42397">MGAAKRMKIFHVIDSGGFYGAEVVLLYLMEAQLELGLEPTLISIGLPGEKEKAIEIEARRCALSVEQFRMRPGPNWLGAYSILNTLWREGAQILHSHGYKSNILFGLIPRKIRKIPMVTTLHGWTTTTQISKIRVYEWLDSLSLRFVDQVAIVNKEMFKHPKLAPFRDKFKVIDNGIPLTDDCTHDLNEKVVSFCKNGQTLCAIGRLSREKGFDLLIKALPKVLAISPDTRLIIIGEGSHRQQLQDLIGQLNLNDKVMMPGYLPYAYSYLKYCQGLVMSSLTEGLPITLLEAMRIGAPIIATRVGGIPEVLASGDCGILVEKNSVSEIERGILQFISEMDESRLLGQKAKMRFEKNYNNILMARRYMELYCSVLGSM</sequence>
<dbReference type="Pfam" id="PF13439">
    <property type="entry name" value="Glyco_transf_4"/>
    <property type="match status" value="1"/>
</dbReference>
<protein>
    <submittedName>
        <fullName evidence="3">Glycosyltransferase involved in cell wall bisynthesis</fullName>
    </submittedName>
</protein>
<keyword evidence="3" id="KW-0808">Transferase</keyword>